<reference evidence="1 2" key="1">
    <citation type="journal article" date="2016" name="Nat. Commun.">
        <title>Thousands of microbial genomes shed light on interconnected biogeochemical processes in an aquifer system.</title>
        <authorList>
            <person name="Anantharaman K."/>
            <person name="Brown C.T."/>
            <person name="Hug L.A."/>
            <person name="Sharon I."/>
            <person name="Castelle C.J."/>
            <person name="Probst A.J."/>
            <person name="Thomas B.C."/>
            <person name="Singh A."/>
            <person name="Wilkins M.J."/>
            <person name="Karaoz U."/>
            <person name="Brodie E.L."/>
            <person name="Williams K.H."/>
            <person name="Hubbard S.S."/>
            <person name="Banfield J.F."/>
        </authorList>
    </citation>
    <scope>NUCLEOTIDE SEQUENCE [LARGE SCALE GENOMIC DNA]</scope>
</reference>
<protein>
    <submittedName>
        <fullName evidence="1">Uncharacterized protein</fullName>
    </submittedName>
</protein>
<accession>A0A1F7WC34</accession>
<gene>
    <name evidence="1" type="ORF">A2480_03620</name>
</gene>
<dbReference type="AlphaFoldDB" id="A0A1F7WC34"/>
<dbReference type="EMBL" id="MGFG01000034">
    <property type="protein sequence ID" value="OGM00127.1"/>
    <property type="molecule type" value="Genomic_DNA"/>
</dbReference>
<evidence type="ECO:0000313" key="1">
    <source>
        <dbReference type="EMBL" id="OGM00127.1"/>
    </source>
</evidence>
<proteinExistence type="predicted"/>
<sequence length="443" mass="49476">MANDSDKLTVGTDNGQKSAVISVGSDVSVAPVQPIETDTVSEPEEGRFTFFEMLSTLPEPVQSYLLSAELDKVRITIFDRLNLSLDDRDIALYTELEVFFGDVDLIDYPDELWTNLPWEEKDKPQAQELVRETVGRIFMPARSFLGKVAELLEEIGGQVGDYPTNQIESRIITYNQAAQEIAVEINLPRPNEASLRRLQGIIESRLRGVRSDADTVGMLVKPTKTGGLELSTEDADRIVALISREMKWTNFVDQLPDSAAAAKTEDLAAELKYPPEKIKQLLAGTPEEQKVLALSAEHLNQFTKENDGQLKDWLHDVIYNLVDGRVEPWDVVAALMLLTKRGLLLDTLSKDLRFGQAIRTFSEEKGYDRQFIDVFKMQPSGPQAVNVFLQMVLRGVAGLSDGDAARYGLRITNMLKKSGQAQFSGLVAFDLDEGKFVWTEPMD</sequence>
<evidence type="ECO:0000313" key="2">
    <source>
        <dbReference type="Proteomes" id="UP000176988"/>
    </source>
</evidence>
<name>A0A1F7WC34_9BACT</name>
<organism evidence="1 2">
    <name type="scientific">Candidatus Uhrbacteria bacterium RIFOXYC2_FULL_47_19</name>
    <dbReference type="NCBI Taxonomy" id="1802424"/>
    <lineage>
        <taxon>Bacteria</taxon>
        <taxon>Candidatus Uhriibacteriota</taxon>
    </lineage>
</organism>
<comment type="caution">
    <text evidence="1">The sequence shown here is derived from an EMBL/GenBank/DDBJ whole genome shotgun (WGS) entry which is preliminary data.</text>
</comment>
<dbReference type="Proteomes" id="UP000176988">
    <property type="component" value="Unassembled WGS sequence"/>
</dbReference>